<sequence length="339" mass="33930">MFCSYTFLPAVLLAISVASLPVKRDVDPSLIPQFGWQSGVNPTGTGNCDGAVDGPNGQPIQIPCDCPPDRDFFIQQLNANVAAGHAVNNPPVEVSFPTDDSVASQLARLNAAAVTLQNLNGTGVGCPVASTDFAAQQAAIEAGLPLPPSVVPISGPAPTSAAPPTTTPSSISSAPSSAPSSPSSTISSTPAPTTSAPASGGLTEDQVAAVAPPLGWESGINPTGTGNCDGAVDDATGHPIEIPCSCPPSQDVYIAQLTANANAGKAINNPTVQLSYPLDNSTASQLTRINAASITLQNLNGPGVGCPIVSTTFSAQANAIQAGCSGQELGAACRPKIDW</sequence>
<evidence type="ECO:0000313" key="1">
    <source>
        <dbReference type="EMBL" id="KAI0060373.1"/>
    </source>
</evidence>
<gene>
    <name evidence="1" type="ORF">BV25DRAFT_1871206</name>
</gene>
<comment type="caution">
    <text evidence="1">The sequence shown here is derived from an EMBL/GenBank/DDBJ whole genome shotgun (WGS) entry which is preliminary data.</text>
</comment>
<dbReference type="Proteomes" id="UP000814140">
    <property type="component" value="Unassembled WGS sequence"/>
</dbReference>
<reference evidence="1" key="2">
    <citation type="journal article" date="2022" name="New Phytol.">
        <title>Evolutionary transition to the ectomycorrhizal habit in the genomes of a hyperdiverse lineage of mushroom-forming fungi.</title>
        <authorList>
            <person name="Looney B."/>
            <person name="Miyauchi S."/>
            <person name="Morin E."/>
            <person name="Drula E."/>
            <person name="Courty P.E."/>
            <person name="Kohler A."/>
            <person name="Kuo A."/>
            <person name="LaButti K."/>
            <person name="Pangilinan J."/>
            <person name="Lipzen A."/>
            <person name="Riley R."/>
            <person name="Andreopoulos W."/>
            <person name="He G."/>
            <person name="Johnson J."/>
            <person name="Nolan M."/>
            <person name="Tritt A."/>
            <person name="Barry K.W."/>
            <person name="Grigoriev I.V."/>
            <person name="Nagy L.G."/>
            <person name="Hibbett D."/>
            <person name="Henrissat B."/>
            <person name="Matheny P.B."/>
            <person name="Labbe J."/>
            <person name="Martin F.M."/>
        </authorList>
    </citation>
    <scope>NUCLEOTIDE SEQUENCE</scope>
    <source>
        <strain evidence="1">HHB10654</strain>
    </source>
</reference>
<organism evidence="1 2">
    <name type="scientific">Artomyces pyxidatus</name>
    <dbReference type="NCBI Taxonomy" id="48021"/>
    <lineage>
        <taxon>Eukaryota</taxon>
        <taxon>Fungi</taxon>
        <taxon>Dikarya</taxon>
        <taxon>Basidiomycota</taxon>
        <taxon>Agaricomycotina</taxon>
        <taxon>Agaricomycetes</taxon>
        <taxon>Russulales</taxon>
        <taxon>Auriscalpiaceae</taxon>
        <taxon>Artomyces</taxon>
    </lineage>
</organism>
<protein>
    <submittedName>
        <fullName evidence="1">Uncharacterized protein</fullName>
    </submittedName>
</protein>
<keyword evidence="2" id="KW-1185">Reference proteome</keyword>
<reference evidence="1" key="1">
    <citation type="submission" date="2021-03" db="EMBL/GenBank/DDBJ databases">
        <authorList>
            <consortium name="DOE Joint Genome Institute"/>
            <person name="Ahrendt S."/>
            <person name="Looney B.P."/>
            <person name="Miyauchi S."/>
            <person name="Morin E."/>
            <person name="Drula E."/>
            <person name="Courty P.E."/>
            <person name="Chicoki N."/>
            <person name="Fauchery L."/>
            <person name="Kohler A."/>
            <person name="Kuo A."/>
            <person name="Labutti K."/>
            <person name="Pangilinan J."/>
            <person name="Lipzen A."/>
            <person name="Riley R."/>
            <person name="Andreopoulos W."/>
            <person name="He G."/>
            <person name="Johnson J."/>
            <person name="Barry K.W."/>
            <person name="Grigoriev I.V."/>
            <person name="Nagy L."/>
            <person name="Hibbett D."/>
            <person name="Henrissat B."/>
            <person name="Matheny P.B."/>
            <person name="Labbe J."/>
            <person name="Martin F."/>
        </authorList>
    </citation>
    <scope>NUCLEOTIDE SEQUENCE</scope>
    <source>
        <strain evidence="1">HHB10654</strain>
    </source>
</reference>
<evidence type="ECO:0000313" key="2">
    <source>
        <dbReference type="Proteomes" id="UP000814140"/>
    </source>
</evidence>
<name>A0ACB8SV36_9AGAM</name>
<proteinExistence type="predicted"/>
<accession>A0ACB8SV36</accession>
<dbReference type="EMBL" id="MU277219">
    <property type="protein sequence ID" value="KAI0060373.1"/>
    <property type="molecule type" value="Genomic_DNA"/>
</dbReference>